<name>A0ABW1KHD4_9ACTN</name>
<dbReference type="Proteomes" id="UP001596203">
    <property type="component" value="Unassembled WGS sequence"/>
</dbReference>
<dbReference type="GO" id="GO:0016787">
    <property type="term" value="F:hydrolase activity"/>
    <property type="evidence" value="ECO:0007669"/>
    <property type="project" value="UniProtKB-KW"/>
</dbReference>
<dbReference type="PANTHER" id="PTHR37017:SF11">
    <property type="entry name" value="ESTERASE_LIPASE_THIOESTERASE DOMAIN-CONTAINING PROTEIN"/>
    <property type="match status" value="1"/>
</dbReference>
<reference evidence="3" key="1">
    <citation type="journal article" date="2019" name="Int. J. Syst. Evol. Microbiol.">
        <title>The Global Catalogue of Microorganisms (GCM) 10K type strain sequencing project: providing services to taxonomists for standard genome sequencing and annotation.</title>
        <authorList>
            <consortium name="The Broad Institute Genomics Platform"/>
            <consortium name="The Broad Institute Genome Sequencing Center for Infectious Disease"/>
            <person name="Wu L."/>
            <person name="Ma J."/>
        </authorList>
    </citation>
    <scope>NUCLEOTIDE SEQUENCE [LARGE SCALE GENOMIC DNA]</scope>
    <source>
        <strain evidence="3">ZS-35-S2</strain>
    </source>
</reference>
<accession>A0ABW1KHD4</accession>
<dbReference type="Pfam" id="PF12697">
    <property type="entry name" value="Abhydrolase_6"/>
    <property type="match status" value="1"/>
</dbReference>
<evidence type="ECO:0000259" key="1">
    <source>
        <dbReference type="Pfam" id="PF12697"/>
    </source>
</evidence>
<dbReference type="InterPro" id="IPR052897">
    <property type="entry name" value="Sec-Metab_Biosynth_Hydrolase"/>
</dbReference>
<comment type="caution">
    <text evidence="2">The sequence shown here is derived from an EMBL/GenBank/DDBJ whole genome shotgun (WGS) entry which is preliminary data.</text>
</comment>
<keyword evidence="2" id="KW-0378">Hydrolase</keyword>
<dbReference type="SUPFAM" id="SSF53474">
    <property type="entry name" value="alpha/beta-Hydrolases"/>
    <property type="match status" value="1"/>
</dbReference>
<dbReference type="EMBL" id="JBHSPR010000032">
    <property type="protein sequence ID" value="MFC6020617.1"/>
    <property type="molecule type" value="Genomic_DNA"/>
</dbReference>
<dbReference type="InterPro" id="IPR000073">
    <property type="entry name" value="AB_hydrolase_1"/>
</dbReference>
<proteinExistence type="predicted"/>
<feature type="domain" description="AB hydrolase-1" evidence="1">
    <location>
        <begin position="17"/>
        <end position="228"/>
    </location>
</feature>
<protein>
    <submittedName>
        <fullName evidence="2">Alpha/beta hydrolase</fullName>
    </submittedName>
</protein>
<keyword evidence="3" id="KW-1185">Reference proteome</keyword>
<dbReference type="Gene3D" id="3.40.50.1820">
    <property type="entry name" value="alpha/beta hydrolase"/>
    <property type="match status" value="1"/>
</dbReference>
<organism evidence="2 3">
    <name type="scientific">Plantactinospora solaniradicis</name>
    <dbReference type="NCBI Taxonomy" id="1723736"/>
    <lineage>
        <taxon>Bacteria</taxon>
        <taxon>Bacillati</taxon>
        <taxon>Actinomycetota</taxon>
        <taxon>Actinomycetes</taxon>
        <taxon>Micromonosporales</taxon>
        <taxon>Micromonosporaceae</taxon>
        <taxon>Plantactinospora</taxon>
    </lineage>
</organism>
<evidence type="ECO:0000313" key="2">
    <source>
        <dbReference type="EMBL" id="MFC6020617.1"/>
    </source>
</evidence>
<sequence>MTITGTDDVASTPPCYVLIPGAAADPWCWHLLTAELRARGHDVVPVDLPCDDESAGLSEYADAALAAIGDRTNLAVVAHSFGGFSAPIVCDRVPVEMLVLLAGQIPTPGETPEQWWTSSGYLEARREQDARDGRAEDDLVTLFTNDLPPDLAVEAFRHDKRQAGRPFGDPWPLAAWPEVYTRVLLHRDDKFLPVGFARRLARERLGIEPDEMPGDHMGMLGHPTELADRLEAYWAGRPQAHPR</sequence>
<gene>
    <name evidence="2" type="ORF">ACFP2T_31145</name>
</gene>
<dbReference type="PANTHER" id="PTHR37017">
    <property type="entry name" value="AB HYDROLASE-1 DOMAIN-CONTAINING PROTEIN-RELATED"/>
    <property type="match status" value="1"/>
</dbReference>
<dbReference type="InterPro" id="IPR029058">
    <property type="entry name" value="AB_hydrolase_fold"/>
</dbReference>
<evidence type="ECO:0000313" key="3">
    <source>
        <dbReference type="Proteomes" id="UP001596203"/>
    </source>
</evidence>
<dbReference type="RefSeq" id="WP_377428006.1">
    <property type="nucleotide sequence ID" value="NZ_JBHSPR010000032.1"/>
</dbReference>